<dbReference type="GO" id="GO:0030976">
    <property type="term" value="F:thiamine pyrophosphate binding"/>
    <property type="evidence" value="ECO:0007669"/>
    <property type="project" value="InterPro"/>
</dbReference>
<evidence type="ECO:0000256" key="4">
    <source>
        <dbReference type="ARBA" id="ARBA00023052"/>
    </source>
</evidence>
<gene>
    <name evidence="9" type="ORF">PGLA2088_LOCUS25677</name>
</gene>
<evidence type="ECO:0000256" key="3">
    <source>
        <dbReference type="ARBA" id="ARBA00023002"/>
    </source>
</evidence>
<feature type="domain" description="2-oxoglutarate dehydrogenase E1 component N-terminal" evidence="8">
    <location>
        <begin position="44"/>
        <end position="82"/>
    </location>
</feature>
<organism evidence="9 10">
    <name type="scientific">Polarella glacialis</name>
    <name type="common">Dinoflagellate</name>
    <dbReference type="NCBI Taxonomy" id="89957"/>
    <lineage>
        <taxon>Eukaryota</taxon>
        <taxon>Sar</taxon>
        <taxon>Alveolata</taxon>
        <taxon>Dinophyceae</taxon>
        <taxon>Suessiales</taxon>
        <taxon>Suessiaceae</taxon>
        <taxon>Polarella</taxon>
    </lineage>
</organism>
<dbReference type="InterPro" id="IPR029061">
    <property type="entry name" value="THDP-binding"/>
</dbReference>
<reference evidence="9" key="1">
    <citation type="submission" date="2021-02" db="EMBL/GenBank/DDBJ databases">
        <authorList>
            <person name="Dougan E. K."/>
            <person name="Rhodes N."/>
            <person name="Thang M."/>
            <person name="Chan C."/>
        </authorList>
    </citation>
    <scope>NUCLEOTIDE SEQUENCE</scope>
</reference>
<evidence type="ECO:0000256" key="5">
    <source>
        <dbReference type="ARBA" id="ARBA00037426"/>
    </source>
</evidence>
<dbReference type="InterPro" id="IPR032106">
    <property type="entry name" value="2-oxogl_dehyd_N"/>
</dbReference>
<comment type="similarity">
    <text evidence="2">Belongs to the alpha-ketoglutarate dehydrogenase family.</text>
</comment>
<evidence type="ECO:0000256" key="6">
    <source>
        <dbReference type="ARBA" id="ARBA00040267"/>
    </source>
</evidence>
<evidence type="ECO:0000256" key="7">
    <source>
        <dbReference type="ARBA" id="ARBA00042984"/>
    </source>
</evidence>
<dbReference type="EMBL" id="CAJNNW010026823">
    <property type="protein sequence ID" value="CAE8687948.1"/>
    <property type="molecule type" value="Genomic_DNA"/>
</dbReference>
<dbReference type="Gene3D" id="1.10.287.1150">
    <property type="entry name" value="TPP helical domain"/>
    <property type="match status" value="1"/>
</dbReference>
<dbReference type="PANTHER" id="PTHR23152:SF4">
    <property type="entry name" value="2-OXOADIPATE DEHYDROGENASE COMPLEX COMPONENT E1"/>
    <property type="match status" value="1"/>
</dbReference>
<proteinExistence type="inferred from homology"/>
<name>A0A813JZG8_POLGL</name>
<dbReference type="GO" id="GO:0045252">
    <property type="term" value="C:oxoglutarate dehydrogenase complex"/>
    <property type="evidence" value="ECO:0007669"/>
    <property type="project" value="TreeGrafter"/>
</dbReference>
<feature type="non-terminal residue" evidence="9">
    <location>
        <position position="1"/>
    </location>
</feature>
<evidence type="ECO:0000256" key="1">
    <source>
        <dbReference type="ARBA" id="ARBA00001964"/>
    </source>
</evidence>
<dbReference type="PANTHER" id="PTHR23152">
    <property type="entry name" value="2-OXOGLUTARATE DEHYDROGENASE"/>
    <property type="match status" value="1"/>
</dbReference>
<comment type="function">
    <text evidence="5">The 2-oxoglutarate dehydrogenase complex catalyzes the overall conversion of 2-oxoglutarate to succinyl-CoA and CO(2). It contains multiple copies of three enzymatic components: 2-oxoglutarate dehydrogenase (E1), dihydrolipoamide succinyltransferase (E2) and lipoamide dehydrogenase (E3).</text>
</comment>
<protein>
    <recommendedName>
        <fullName evidence="6">2-oxoglutarate dehydrogenase, mitochondrial</fullName>
    </recommendedName>
    <alternativeName>
        <fullName evidence="7">2-oxoglutarate dehydrogenase complex component E1</fullName>
    </alternativeName>
</protein>
<keyword evidence="3" id="KW-0560">Oxidoreductase</keyword>
<comment type="cofactor">
    <cofactor evidence="1">
        <name>thiamine diphosphate</name>
        <dbReference type="ChEBI" id="CHEBI:58937"/>
    </cofactor>
</comment>
<keyword evidence="4" id="KW-0786">Thiamine pyrophosphate</keyword>
<dbReference type="Proteomes" id="UP000626109">
    <property type="component" value="Unassembled WGS sequence"/>
</dbReference>
<comment type="caution">
    <text evidence="9">The sequence shown here is derived from an EMBL/GenBank/DDBJ whole genome shotgun (WGS) entry which is preliminary data.</text>
</comment>
<dbReference type="GO" id="GO:0006099">
    <property type="term" value="P:tricarboxylic acid cycle"/>
    <property type="evidence" value="ECO:0007669"/>
    <property type="project" value="TreeGrafter"/>
</dbReference>
<evidence type="ECO:0000259" key="8">
    <source>
        <dbReference type="Pfam" id="PF16078"/>
    </source>
</evidence>
<dbReference type="Pfam" id="PF16078">
    <property type="entry name" value="2-oxogl_dehyd_N"/>
    <property type="match status" value="1"/>
</dbReference>
<dbReference type="InterPro" id="IPR011603">
    <property type="entry name" value="2oxoglutarate_DH_E1"/>
</dbReference>
<dbReference type="SUPFAM" id="SSF52518">
    <property type="entry name" value="Thiamin diphosphate-binding fold (THDP-binding)"/>
    <property type="match status" value="1"/>
</dbReference>
<dbReference type="GO" id="GO:0005739">
    <property type="term" value="C:mitochondrion"/>
    <property type="evidence" value="ECO:0007669"/>
    <property type="project" value="TreeGrafter"/>
</dbReference>
<dbReference type="AlphaFoldDB" id="A0A813JZG8"/>
<dbReference type="GO" id="GO:0004591">
    <property type="term" value="F:oxoglutarate dehydrogenase (succinyl-transferring) activity"/>
    <property type="evidence" value="ECO:0007669"/>
    <property type="project" value="TreeGrafter"/>
</dbReference>
<evidence type="ECO:0000256" key="2">
    <source>
        <dbReference type="ARBA" id="ARBA00006936"/>
    </source>
</evidence>
<evidence type="ECO:0000313" key="9">
    <source>
        <dbReference type="EMBL" id="CAE8687948.1"/>
    </source>
</evidence>
<evidence type="ECO:0000313" key="10">
    <source>
        <dbReference type="Proteomes" id="UP000626109"/>
    </source>
</evidence>
<accession>A0A813JZG8</accession>
<dbReference type="Gene3D" id="3.40.50.970">
    <property type="match status" value="1"/>
</dbReference>
<sequence length="306" mass="33330">MFRAATGPLRRAPGALGRPASEAAYVFRPGAGAIGHVRPFYEDAATSGSNALYLESIYSQWKLDSSKLDPRWDPYFTSLEAGKATGAPPLSGDAARKAALAVATSSSSAAPKAAAGKHSTTRVIADDSAYTVDPVGLKHLIRAFQVRGHENANLDPLAQHQWRSEKNLPELTAKFHGFSEADLAIKVSAGNMLWRGSTGGTVGFLSDMGSLGVEELSLGELIEIIRSTYCGTMAVEYMHILDRKRCNWIRQRVECPTFLHADRDQMLKVYERLCYSDGFERFLGDKFKNTKRFGLDGGEAVIPGLQ</sequence>